<keyword evidence="1" id="KW-0732">Signal</keyword>
<dbReference type="Proteomes" id="UP000245341">
    <property type="component" value="Unplaced"/>
</dbReference>
<gene>
    <name evidence="3" type="primary">EML6</name>
</gene>
<dbReference type="CTD" id="400954"/>
<dbReference type="OrthoDB" id="47802at2759"/>
<organism evidence="2 3">
    <name type="scientific">Leptonychotes weddellii</name>
    <name type="common">Weddell seal</name>
    <name type="synonym">Otaria weddellii</name>
    <dbReference type="NCBI Taxonomy" id="9713"/>
    <lineage>
        <taxon>Eukaryota</taxon>
        <taxon>Metazoa</taxon>
        <taxon>Chordata</taxon>
        <taxon>Craniata</taxon>
        <taxon>Vertebrata</taxon>
        <taxon>Euteleostomi</taxon>
        <taxon>Mammalia</taxon>
        <taxon>Eutheria</taxon>
        <taxon>Laurasiatheria</taxon>
        <taxon>Carnivora</taxon>
        <taxon>Caniformia</taxon>
        <taxon>Pinnipedia</taxon>
        <taxon>Phocidae</taxon>
        <taxon>Monachinae</taxon>
        <taxon>Lobodontini</taxon>
        <taxon>Leptonychotes</taxon>
    </lineage>
</organism>
<name>A0A7F8R0G9_LEPWE</name>
<evidence type="ECO:0000313" key="3">
    <source>
        <dbReference type="RefSeq" id="XP_030886862.1"/>
    </source>
</evidence>
<reference evidence="3" key="1">
    <citation type="submission" date="2025-08" db="UniProtKB">
        <authorList>
            <consortium name="RefSeq"/>
        </authorList>
    </citation>
    <scope>IDENTIFICATION</scope>
    <source>
        <tissue evidence="3">Liver</tissue>
    </source>
</reference>
<dbReference type="GeneID" id="115941887"/>
<evidence type="ECO:0000313" key="2">
    <source>
        <dbReference type="Proteomes" id="UP000245341"/>
    </source>
</evidence>
<protein>
    <submittedName>
        <fullName evidence="3">Echinoderm microtubule-associated protein-like 6</fullName>
    </submittedName>
</protein>
<feature type="signal peptide" evidence="1">
    <location>
        <begin position="1"/>
        <end position="34"/>
    </location>
</feature>
<sequence>MNEVVANVALNCTKFLTWLCLLLTRGSRPPVSRAAPQPEKLQKNNITKKKKLVEELALDHVFGYRGFDCRNNLHYLNDGADIIFHTAAAGVLQNLATVLGPLDGFTVATLQVGRPICHSR</sequence>
<dbReference type="Gene3D" id="2.130.10.10">
    <property type="entry name" value="YVTN repeat-like/Quinoprotein amine dehydrogenase"/>
    <property type="match status" value="2"/>
</dbReference>
<evidence type="ECO:0000256" key="1">
    <source>
        <dbReference type="SAM" id="SignalP"/>
    </source>
</evidence>
<dbReference type="KEGG" id="lww:115941887"/>
<feature type="chain" id="PRO_5028978116" evidence="1">
    <location>
        <begin position="35"/>
        <end position="120"/>
    </location>
</feature>
<accession>A0A7F8R0G9</accession>
<keyword evidence="2" id="KW-1185">Reference proteome</keyword>
<dbReference type="Pfam" id="PF03451">
    <property type="entry name" value="HELP"/>
    <property type="match status" value="1"/>
</dbReference>
<dbReference type="InterPro" id="IPR005108">
    <property type="entry name" value="HELP"/>
</dbReference>
<dbReference type="InterPro" id="IPR015943">
    <property type="entry name" value="WD40/YVTN_repeat-like_dom_sf"/>
</dbReference>
<proteinExistence type="predicted"/>
<dbReference type="RefSeq" id="XP_030886862.1">
    <property type="nucleotide sequence ID" value="XM_031031002.1"/>
</dbReference>
<dbReference type="AlphaFoldDB" id="A0A7F8R0G9"/>